<dbReference type="Gene3D" id="2.60.120.10">
    <property type="entry name" value="Jelly Rolls"/>
    <property type="match status" value="1"/>
</dbReference>
<dbReference type="SMART" id="SM00342">
    <property type="entry name" value="HTH_ARAC"/>
    <property type="match status" value="1"/>
</dbReference>
<evidence type="ECO:0000256" key="1">
    <source>
        <dbReference type="ARBA" id="ARBA00023015"/>
    </source>
</evidence>
<dbReference type="GO" id="GO:0003700">
    <property type="term" value="F:DNA-binding transcription factor activity"/>
    <property type="evidence" value="ECO:0007669"/>
    <property type="project" value="InterPro"/>
</dbReference>
<dbReference type="SUPFAM" id="SSF51215">
    <property type="entry name" value="Regulatory protein AraC"/>
    <property type="match status" value="1"/>
</dbReference>
<accession>A0A6N8J5N2</accession>
<evidence type="ECO:0000313" key="6">
    <source>
        <dbReference type="Proteomes" id="UP000468388"/>
    </source>
</evidence>
<dbReference type="PANTHER" id="PTHR43280:SF32">
    <property type="entry name" value="TRANSCRIPTIONAL REGULATORY PROTEIN"/>
    <property type="match status" value="1"/>
</dbReference>
<dbReference type="PANTHER" id="PTHR43280">
    <property type="entry name" value="ARAC-FAMILY TRANSCRIPTIONAL REGULATOR"/>
    <property type="match status" value="1"/>
</dbReference>
<dbReference type="InterPro" id="IPR018060">
    <property type="entry name" value="HTH_AraC"/>
</dbReference>
<feature type="domain" description="HTH araC/xylS-type" evidence="4">
    <location>
        <begin position="200"/>
        <end position="298"/>
    </location>
</feature>
<dbReference type="SUPFAM" id="SSF46689">
    <property type="entry name" value="Homeodomain-like"/>
    <property type="match status" value="1"/>
</dbReference>
<protein>
    <submittedName>
        <fullName evidence="5">Helix-turn-helix domain-containing protein</fullName>
    </submittedName>
</protein>
<organism evidence="5 6">
    <name type="scientific">Chitinophaga oryziterrae</name>
    <dbReference type="NCBI Taxonomy" id="1031224"/>
    <lineage>
        <taxon>Bacteria</taxon>
        <taxon>Pseudomonadati</taxon>
        <taxon>Bacteroidota</taxon>
        <taxon>Chitinophagia</taxon>
        <taxon>Chitinophagales</taxon>
        <taxon>Chitinophagaceae</taxon>
        <taxon>Chitinophaga</taxon>
    </lineage>
</organism>
<dbReference type="EMBL" id="WRXO01000001">
    <property type="protein sequence ID" value="MVT40353.1"/>
    <property type="molecule type" value="Genomic_DNA"/>
</dbReference>
<evidence type="ECO:0000256" key="2">
    <source>
        <dbReference type="ARBA" id="ARBA00023125"/>
    </source>
</evidence>
<keyword evidence="1" id="KW-0805">Transcription regulation</keyword>
<reference evidence="5 6" key="1">
    <citation type="submission" date="2019-12" db="EMBL/GenBank/DDBJ databases">
        <title>The draft genomic sequence of strain Chitinophaga oryziterrae JCM 16595.</title>
        <authorList>
            <person name="Zhang X."/>
        </authorList>
    </citation>
    <scope>NUCLEOTIDE SEQUENCE [LARGE SCALE GENOMIC DNA]</scope>
    <source>
        <strain evidence="5 6">JCM 16595</strain>
    </source>
</reference>
<evidence type="ECO:0000259" key="4">
    <source>
        <dbReference type="PROSITE" id="PS01124"/>
    </source>
</evidence>
<dbReference type="Pfam" id="PF12833">
    <property type="entry name" value="HTH_18"/>
    <property type="match status" value="1"/>
</dbReference>
<dbReference type="PROSITE" id="PS01124">
    <property type="entry name" value="HTH_ARAC_FAMILY_2"/>
    <property type="match status" value="1"/>
</dbReference>
<dbReference type="AlphaFoldDB" id="A0A6N8J5N2"/>
<dbReference type="InterPro" id="IPR037923">
    <property type="entry name" value="HTH-like"/>
</dbReference>
<dbReference type="Gene3D" id="1.10.10.60">
    <property type="entry name" value="Homeodomain-like"/>
    <property type="match status" value="1"/>
</dbReference>
<sequence length="305" mass="35617">MTSMIRYSCKRQPDDRSWFAMQHTTTNLPSFELDAIECGEHLLRLNNDAPHRNNYFKIVWITAGSGTCQIDLEQMDLTPDRVYCITPGQLHHFRANDDVRGYILTFSPDFLLIPDDTTSLIFRANSLQKNAYARVIKVNEEMQKEMLDMLQKMLKEYYNFFLLRSEILRGLLKIFLIYLTRQYEPSTTNAVKPKTIDLVNKFFDIVEKKYMTHKLVSVYAEELCITPNHLNEIVKKASGFPASHHIRQRVLLEAKRQAAYSGASMKEIAYNLGFEDISHFSKFFKNLSGLNFTNYKKTAIQYARY</sequence>
<evidence type="ECO:0000256" key="3">
    <source>
        <dbReference type="ARBA" id="ARBA00023163"/>
    </source>
</evidence>
<name>A0A6N8J5N2_9BACT</name>
<dbReference type="InterPro" id="IPR009057">
    <property type="entry name" value="Homeodomain-like_sf"/>
</dbReference>
<gene>
    <name evidence="5" type="ORF">GO495_07150</name>
</gene>
<dbReference type="Proteomes" id="UP000468388">
    <property type="component" value="Unassembled WGS sequence"/>
</dbReference>
<dbReference type="InterPro" id="IPR014710">
    <property type="entry name" value="RmlC-like_jellyroll"/>
</dbReference>
<dbReference type="GO" id="GO:0043565">
    <property type="term" value="F:sequence-specific DNA binding"/>
    <property type="evidence" value="ECO:0007669"/>
    <property type="project" value="InterPro"/>
</dbReference>
<dbReference type="RefSeq" id="WP_157298986.1">
    <property type="nucleotide sequence ID" value="NZ_BAAAZB010000005.1"/>
</dbReference>
<dbReference type="InterPro" id="IPR003313">
    <property type="entry name" value="AraC-bd"/>
</dbReference>
<dbReference type="Pfam" id="PF02311">
    <property type="entry name" value="AraC_binding"/>
    <property type="match status" value="1"/>
</dbReference>
<dbReference type="OrthoDB" id="9793451at2"/>
<keyword evidence="3" id="KW-0804">Transcription</keyword>
<keyword evidence="2" id="KW-0238">DNA-binding</keyword>
<evidence type="ECO:0000313" key="5">
    <source>
        <dbReference type="EMBL" id="MVT40353.1"/>
    </source>
</evidence>
<keyword evidence="6" id="KW-1185">Reference proteome</keyword>
<comment type="caution">
    <text evidence="5">The sequence shown here is derived from an EMBL/GenBank/DDBJ whole genome shotgun (WGS) entry which is preliminary data.</text>
</comment>
<proteinExistence type="predicted"/>